<name>A0ABV7TV46_9NEIS</name>
<feature type="domain" description="EAL" evidence="2">
    <location>
        <begin position="685"/>
        <end position="942"/>
    </location>
</feature>
<gene>
    <name evidence="4" type="ORF">ACFOKJ_10875</name>
</gene>
<dbReference type="CDD" id="cd01949">
    <property type="entry name" value="GGDEF"/>
    <property type="match status" value="1"/>
</dbReference>
<dbReference type="SUPFAM" id="SSF141868">
    <property type="entry name" value="EAL domain-like"/>
    <property type="match status" value="1"/>
</dbReference>
<dbReference type="RefSeq" id="WP_390279449.1">
    <property type="nucleotide sequence ID" value="NZ_JBHRYH010000021.1"/>
</dbReference>
<dbReference type="InterPro" id="IPR000160">
    <property type="entry name" value="GGDEF_dom"/>
</dbReference>
<dbReference type="Pfam" id="PF00563">
    <property type="entry name" value="EAL"/>
    <property type="match status" value="1"/>
</dbReference>
<evidence type="ECO:0000313" key="5">
    <source>
        <dbReference type="Proteomes" id="UP001595636"/>
    </source>
</evidence>
<evidence type="ECO:0000259" key="2">
    <source>
        <dbReference type="PROSITE" id="PS50883"/>
    </source>
</evidence>
<evidence type="ECO:0000259" key="3">
    <source>
        <dbReference type="PROSITE" id="PS50887"/>
    </source>
</evidence>
<evidence type="ECO:0000313" key="4">
    <source>
        <dbReference type="EMBL" id="MFC3626623.1"/>
    </source>
</evidence>
<dbReference type="InterPro" id="IPR043128">
    <property type="entry name" value="Rev_trsase/Diguanyl_cyclase"/>
</dbReference>
<feature type="coiled-coil region" evidence="1">
    <location>
        <begin position="479"/>
        <end position="506"/>
    </location>
</feature>
<accession>A0ABV7TV46</accession>
<organism evidence="4 5">
    <name type="scientific">Vogesella amnigena</name>
    <dbReference type="NCBI Taxonomy" id="1507449"/>
    <lineage>
        <taxon>Bacteria</taxon>
        <taxon>Pseudomonadati</taxon>
        <taxon>Pseudomonadota</taxon>
        <taxon>Betaproteobacteria</taxon>
        <taxon>Neisseriales</taxon>
        <taxon>Chromobacteriaceae</taxon>
        <taxon>Vogesella</taxon>
    </lineage>
</organism>
<protein>
    <submittedName>
        <fullName evidence="4">Bifunctional diguanylate cyclase/phosphodiesterase</fullName>
    </submittedName>
</protein>
<dbReference type="NCBIfam" id="TIGR00254">
    <property type="entry name" value="GGDEF"/>
    <property type="match status" value="1"/>
</dbReference>
<dbReference type="Pfam" id="PF00990">
    <property type="entry name" value="GGDEF"/>
    <property type="match status" value="1"/>
</dbReference>
<keyword evidence="5" id="KW-1185">Reference proteome</keyword>
<dbReference type="Gene3D" id="3.20.20.450">
    <property type="entry name" value="EAL domain"/>
    <property type="match status" value="1"/>
</dbReference>
<dbReference type="InterPro" id="IPR052155">
    <property type="entry name" value="Biofilm_reg_signaling"/>
</dbReference>
<comment type="caution">
    <text evidence="4">The sequence shown here is derived from an EMBL/GenBank/DDBJ whole genome shotgun (WGS) entry which is preliminary data.</text>
</comment>
<proteinExistence type="predicted"/>
<feature type="domain" description="GGDEF" evidence="3">
    <location>
        <begin position="542"/>
        <end position="676"/>
    </location>
</feature>
<dbReference type="Gene3D" id="3.30.70.270">
    <property type="match status" value="1"/>
</dbReference>
<dbReference type="PROSITE" id="PS50887">
    <property type="entry name" value="GGDEF"/>
    <property type="match status" value="1"/>
</dbReference>
<evidence type="ECO:0000256" key="1">
    <source>
        <dbReference type="SAM" id="Coils"/>
    </source>
</evidence>
<dbReference type="SMART" id="SM00052">
    <property type="entry name" value="EAL"/>
    <property type="match status" value="1"/>
</dbReference>
<dbReference type="InterPro" id="IPR029016">
    <property type="entry name" value="GAF-like_dom_sf"/>
</dbReference>
<dbReference type="InterPro" id="IPR003018">
    <property type="entry name" value="GAF"/>
</dbReference>
<dbReference type="PANTHER" id="PTHR44757:SF2">
    <property type="entry name" value="BIOFILM ARCHITECTURE MAINTENANCE PROTEIN MBAA"/>
    <property type="match status" value="1"/>
</dbReference>
<sequence length="952" mass="106602">MNSTAEFLFTPEEAAEAALDFLTRLQAPDGATVWGKVGSVWHCLARRGDTACLPKPDKLASTTDLPAHIRLHRLGSESSPLGWMLWHGSKLADELTSRLAYLLTGHLVGVGLSDALSLAHLTHHTLMEISRLASEADTLETVLPQLHQAVRFLMPADNFYLALYDENAGVLRFPYFVDQCDASPPQPQQQFPARGPDASLTAWLIRENQFLMLDGDALLALCHREGIPVHGSACDWWMGMPLCNGSGKVIGAMVMQGYAGQPQPDDRAEAAFLFVGHHISAALDRLLFRADLEQQVWRRTNELETANARLRAEVAERQRTEQLQTMLFRIAELTNTSLSMDAFFAGLHRLLAELIDAGNCQVALYDQERDELSFPYCADLFQAELAPRAPGGGPVEQVLHSGRPLLLTDPRSWPHVDADALEALPCSWLGVPLYSGHQLRGVLSVQSFRPETRYSWREQEILEFVANHIGSALARVQALDDLQRAYADLEQRVRERTSQLDAVNAQLQHDSLHDPLTKLPNRNYFGRVLKRNWDAFQLDPVQRFAVLFIDLDRFKLVNDSLGHLAGDLLLIEAAQRVQGTLRFADFLARLGGDEFAVLLSCVDTMDECEDLARQLVAAFERPIVLSGREVFTTVSVGVVLADKSHYSRAEDMLRDADHAMYRSKQRGRHGYTLFNQELRRDQADQLALEAELRHALTNDYELVPYYQAIVDSQTGRLAGFETLVRWHHPQRGMISPSVFMPMAEESGLILKLDRYMIERACAQLAAWYAEGQLSNEVCLHINLSSTHFHDRSLLDWLLPMLGQYGLPAGTLHLEVTESALIDVPELAISVMKQLKEQGVCLALDDFGTGYSALSYLHRYQFDVLKIDQAFVREVHCQEESVAIVRAILALAAALGLEVVAEGVETEVQVRALRELGCTRLQGYFFARPAPAEMLDWDRLHGRDRSNHAMLSA</sequence>
<dbReference type="SUPFAM" id="SSF55073">
    <property type="entry name" value="Nucleotide cyclase"/>
    <property type="match status" value="1"/>
</dbReference>
<dbReference type="InterPro" id="IPR029787">
    <property type="entry name" value="Nucleotide_cyclase"/>
</dbReference>
<dbReference type="CDD" id="cd01948">
    <property type="entry name" value="EAL"/>
    <property type="match status" value="1"/>
</dbReference>
<dbReference type="Gene3D" id="3.30.450.40">
    <property type="match status" value="2"/>
</dbReference>
<dbReference type="Proteomes" id="UP001595636">
    <property type="component" value="Unassembled WGS sequence"/>
</dbReference>
<dbReference type="InterPro" id="IPR001633">
    <property type="entry name" value="EAL_dom"/>
</dbReference>
<keyword evidence="1" id="KW-0175">Coiled coil</keyword>
<dbReference type="EMBL" id="JBHRYH010000021">
    <property type="protein sequence ID" value="MFC3626623.1"/>
    <property type="molecule type" value="Genomic_DNA"/>
</dbReference>
<reference evidence="5" key="1">
    <citation type="journal article" date="2019" name="Int. J. Syst. Evol. Microbiol.">
        <title>The Global Catalogue of Microorganisms (GCM) 10K type strain sequencing project: providing services to taxonomists for standard genome sequencing and annotation.</title>
        <authorList>
            <consortium name="The Broad Institute Genomics Platform"/>
            <consortium name="The Broad Institute Genome Sequencing Center for Infectious Disease"/>
            <person name="Wu L."/>
            <person name="Ma J."/>
        </authorList>
    </citation>
    <scope>NUCLEOTIDE SEQUENCE [LARGE SCALE GENOMIC DNA]</scope>
    <source>
        <strain evidence="5">KCTC 42195</strain>
    </source>
</reference>
<dbReference type="SUPFAM" id="SSF55781">
    <property type="entry name" value="GAF domain-like"/>
    <property type="match status" value="2"/>
</dbReference>
<dbReference type="Pfam" id="PF13185">
    <property type="entry name" value="GAF_2"/>
    <property type="match status" value="1"/>
</dbReference>
<dbReference type="SMART" id="SM00065">
    <property type="entry name" value="GAF"/>
    <property type="match status" value="2"/>
</dbReference>
<dbReference type="PROSITE" id="PS50883">
    <property type="entry name" value="EAL"/>
    <property type="match status" value="1"/>
</dbReference>
<dbReference type="InterPro" id="IPR035919">
    <property type="entry name" value="EAL_sf"/>
</dbReference>
<dbReference type="SMART" id="SM00267">
    <property type="entry name" value="GGDEF"/>
    <property type="match status" value="1"/>
</dbReference>
<dbReference type="PANTHER" id="PTHR44757">
    <property type="entry name" value="DIGUANYLATE CYCLASE DGCP"/>
    <property type="match status" value="1"/>
</dbReference>